<protein>
    <submittedName>
        <fullName evidence="3">Curli-like amyloid fiber formation chaperone CsgH</fullName>
    </submittedName>
</protein>
<organism evidence="3 4">
    <name type="scientific">Candidatus Devosia phytovorans</name>
    <dbReference type="NCBI Taxonomy" id="3121372"/>
    <lineage>
        <taxon>Bacteria</taxon>
        <taxon>Pseudomonadati</taxon>
        <taxon>Pseudomonadota</taxon>
        <taxon>Alphaproteobacteria</taxon>
        <taxon>Hyphomicrobiales</taxon>
        <taxon>Devosiaceae</taxon>
        <taxon>Devosia</taxon>
    </lineage>
</organism>
<gene>
    <name evidence="3" type="primary">csgH</name>
    <name evidence="3" type="ORF">P0Y65_04610</name>
</gene>
<dbReference type="InterPro" id="IPR053722">
    <property type="entry name" value="Curli_assembly_CsgC/AgfC"/>
</dbReference>
<evidence type="ECO:0000259" key="2">
    <source>
        <dbReference type="Pfam" id="PF21112"/>
    </source>
</evidence>
<dbReference type="InterPro" id="IPR047726">
    <property type="entry name" value="CsgH_dom"/>
</dbReference>
<dbReference type="Gene3D" id="2.60.40.2420">
    <property type="match status" value="1"/>
</dbReference>
<reference evidence="3" key="1">
    <citation type="submission" date="2023-03" db="EMBL/GenBank/DDBJ databases">
        <title>Andean soil-derived lignocellulolytic bacterial consortium as a source of novel taxa and putative plastic-active enzymes.</title>
        <authorList>
            <person name="Diaz-Garcia L."/>
            <person name="Chuvochina M."/>
            <person name="Feuerriegel G."/>
            <person name="Bunk B."/>
            <person name="Sproer C."/>
            <person name="Streit W.R."/>
            <person name="Rodriguez L.M."/>
            <person name="Overmann J."/>
            <person name="Jimenez D.J."/>
        </authorList>
    </citation>
    <scope>NUCLEOTIDE SEQUENCE</scope>
    <source>
        <strain evidence="3">MAG 4196</strain>
    </source>
</reference>
<dbReference type="NCBIfam" id="NF041112">
    <property type="entry name" value="chap_CsgH_alph"/>
    <property type="match status" value="1"/>
</dbReference>
<proteinExistence type="predicted"/>
<dbReference type="AlphaFoldDB" id="A0AAJ6B1N7"/>
<accession>A0AAJ6B1N7</accession>
<dbReference type="EMBL" id="CP119312">
    <property type="protein sequence ID" value="WEK05544.1"/>
    <property type="molecule type" value="Genomic_DNA"/>
</dbReference>
<evidence type="ECO:0000313" key="3">
    <source>
        <dbReference type="EMBL" id="WEK05544.1"/>
    </source>
</evidence>
<name>A0AAJ6B1N7_9HYPH</name>
<keyword evidence="1" id="KW-0732">Signal</keyword>
<feature type="domain" description="CsgH-like" evidence="2">
    <location>
        <begin position="35"/>
        <end position="121"/>
    </location>
</feature>
<dbReference type="InterPro" id="IPR048632">
    <property type="entry name" value="CsgH-like"/>
</dbReference>
<feature type="chain" id="PRO_5042549064" evidence="1">
    <location>
        <begin position="24"/>
        <end position="129"/>
    </location>
</feature>
<dbReference type="Proteomes" id="UP001217476">
    <property type="component" value="Chromosome"/>
</dbReference>
<evidence type="ECO:0000256" key="1">
    <source>
        <dbReference type="SAM" id="SignalP"/>
    </source>
</evidence>
<feature type="signal peptide" evidence="1">
    <location>
        <begin position="1"/>
        <end position="23"/>
    </location>
</feature>
<evidence type="ECO:0000313" key="4">
    <source>
        <dbReference type="Proteomes" id="UP001217476"/>
    </source>
</evidence>
<dbReference type="Pfam" id="PF21112">
    <property type="entry name" value="CsgH"/>
    <property type="match status" value="1"/>
</dbReference>
<sequence length="129" mass="13077">MSISTRTGTVALGLILAAIAATAGMANSGTASSGVECGIVRTSQGGMQQLQATILSPKAVSGEYRLTIQSASNGGSSNISQSGEFVARANEQTTLASVTVTAGARSTVTFELTANGKKYDCSQDLVRQL</sequence>